<evidence type="ECO:0000256" key="4">
    <source>
        <dbReference type="ARBA" id="ARBA00013029"/>
    </source>
</evidence>
<keyword evidence="6" id="KW-0274">FAD</keyword>
<dbReference type="SUPFAM" id="SSF47473">
    <property type="entry name" value="EF-hand"/>
    <property type="match status" value="1"/>
</dbReference>
<reference evidence="10" key="1">
    <citation type="submission" date="2021-01" db="EMBL/GenBank/DDBJ databases">
        <authorList>
            <person name="Corre E."/>
            <person name="Pelletier E."/>
            <person name="Niang G."/>
            <person name="Scheremetjew M."/>
            <person name="Finn R."/>
            <person name="Kale V."/>
            <person name="Holt S."/>
            <person name="Cochrane G."/>
            <person name="Meng A."/>
            <person name="Brown T."/>
            <person name="Cohen L."/>
        </authorList>
    </citation>
    <scope>NUCLEOTIDE SEQUENCE</scope>
    <source>
        <strain evidence="10">CCMP3105</strain>
    </source>
</reference>
<dbReference type="SUPFAM" id="SSF51905">
    <property type="entry name" value="FAD/NAD(P)-binding domain"/>
    <property type="match status" value="1"/>
</dbReference>
<feature type="domain" description="EF-hand" evidence="9">
    <location>
        <begin position="733"/>
        <end position="768"/>
    </location>
</feature>
<dbReference type="PRINTS" id="PR01001">
    <property type="entry name" value="FADG3PDH"/>
</dbReference>
<dbReference type="GO" id="GO:0006072">
    <property type="term" value="P:glycerol-3-phosphate metabolic process"/>
    <property type="evidence" value="ECO:0007669"/>
    <property type="project" value="InterPro"/>
</dbReference>
<dbReference type="GO" id="GO:0005739">
    <property type="term" value="C:mitochondrion"/>
    <property type="evidence" value="ECO:0007669"/>
    <property type="project" value="TreeGrafter"/>
</dbReference>
<evidence type="ECO:0000256" key="3">
    <source>
        <dbReference type="ARBA" id="ARBA00007330"/>
    </source>
</evidence>
<evidence type="ECO:0000256" key="1">
    <source>
        <dbReference type="ARBA" id="ARBA00001974"/>
    </source>
</evidence>
<dbReference type="PANTHER" id="PTHR11985">
    <property type="entry name" value="GLYCEROL-3-PHOSPHATE DEHYDROGENASE"/>
    <property type="match status" value="1"/>
</dbReference>
<organism evidence="10">
    <name type="scientific">Alexandrium monilatum</name>
    <dbReference type="NCBI Taxonomy" id="311494"/>
    <lineage>
        <taxon>Eukaryota</taxon>
        <taxon>Sar</taxon>
        <taxon>Alveolata</taxon>
        <taxon>Dinophyceae</taxon>
        <taxon>Gonyaulacales</taxon>
        <taxon>Pyrocystaceae</taxon>
        <taxon>Alexandrium</taxon>
    </lineage>
</organism>
<dbReference type="Gene3D" id="3.50.50.60">
    <property type="entry name" value="FAD/NAD(P)-binding domain"/>
    <property type="match status" value="1"/>
</dbReference>
<keyword evidence="8" id="KW-0812">Transmembrane</keyword>
<dbReference type="AlphaFoldDB" id="A0A7S4SGT2"/>
<sequence length="790" mass="87157">MLRAGAGRVLQARSRAGAASGLARAFSEEAAPAQPTRRRRGLILLGGAAGSIACGAAYVKVRRDKVMRDAEAAIRNTEEKPVPPRMENLKRLQSGEEEFDLLVVGGGCTGAGVALEAQLRGLKVACVEQEDFASGTSSKSTKLLWAGSRYLVKGLVKLFSLSSLKDPVGSVNEFLGTWHMVMGCFRERTYMLTMNPHITNWVPIAVPLDKWIIWPPPFDYPLAALGPMTGLFVIFFKFYDALSLWTAPSSYVMSSSRAREEFPQMDGKRMKYVSVFYEGAHNDARTNLSIALTAAMHGTCILNYARVSKILFDPLGVACGAVVVDKAEPNAKPFTVKAKKVVYAGGPFTDGLRELSEGKDVKPVVNGSGGTHIVLPPYYCPRHMGMVDMMTSRGSFLFFLPWEGYTLVGTTDVKTKPDLHHEVPEDEIQYLINECEKYLSPSLEVRRRDVMSAWYGIRPLAVDPNAKDMSSASRDHVVSHHPSNGITFISGGKWTTWREMAEDCVDQVLSQNKELKKKAGPSKTLTTPLIGAGKTKACPEGWHENLAVRLSQRFDLAFDVAQHLARNYGTRAEDVLGCVEEDKVKGSRSGLYKHYPRLYEGAAATTGYPYLEAEVRYAIEHEYACTPADILARRTRLAFLNSTAARLTLPRVVEIMAERFGWDQARQLEEHEKAERVLAKDFAGPAPNKQGANLRTACTADVKDIFDKIDVNSRGTLSKEGIDKAAKELGFPLSVSELQQAMKEMDVHSKGEVSFPEFLAWWNSSQTSKALQTKIYMGVRVGSKWATVEG</sequence>
<comment type="similarity">
    <text evidence="3">Belongs to the FAD-dependent glycerol-3-phosphate dehydrogenase family.</text>
</comment>
<name>A0A7S4SGT2_9DINO</name>
<dbReference type="InterPro" id="IPR038299">
    <property type="entry name" value="DAO_C_sf"/>
</dbReference>
<comment type="cofactor">
    <cofactor evidence="1">
        <name>FAD</name>
        <dbReference type="ChEBI" id="CHEBI:57692"/>
    </cofactor>
</comment>
<dbReference type="InterPro" id="IPR011992">
    <property type="entry name" value="EF-hand-dom_pair"/>
</dbReference>
<gene>
    <name evidence="10" type="ORF">AMON00008_LOCUS50005</name>
</gene>
<dbReference type="Gene3D" id="3.30.9.10">
    <property type="entry name" value="D-Amino Acid Oxidase, subunit A, domain 2"/>
    <property type="match status" value="1"/>
</dbReference>
<dbReference type="SMART" id="SM00054">
    <property type="entry name" value="EFh"/>
    <property type="match status" value="2"/>
</dbReference>
<dbReference type="InterPro" id="IPR006076">
    <property type="entry name" value="FAD-dep_OxRdtase"/>
</dbReference>
<evidence type="ECO:0000256" key="8">
    <source>
        <dbReference type="SAM" id="Phobius"/>
    </source>
</evidence>
<dbReference type="Gene3D" id="1.10.8.870">
    <property type="entry name" value="Alpha-glycerophosphate oxidase, cap domain"/>
    <property type="match status" value="1"/>
</dbReference>
<protein>
    <recommendedName>
        <fullName evidence="4">glycerol-3-phosphate dehydrogenase</fullName>
        <ecNumber evidence="4">1.1.5.3</ecNumber>
    </recommendedName>
</protein>
<dbReference type="EC" id="1.1.5.3" evidence="4"/>
<dbReference type="PANTHER" id="PTHR11985:SF15">
    <property type="entry name" value="GLYCEROL-3-PHOSPHATE DEHYDROGENASE, MITOCHONDRIAL"/>
    <property type="match status" value="1"/>
</dbReference>
<dbReference type="Pfam" id="PF01266">
    <property type="entry name" value="DAO"/>
    <property type="match status" value="1"/>
</dbReference>
<proteinExistence type="inferred from homology"/>
<dbReference type="FunFam" id="1.10.8.870:FF:000010">
    <property type="entry name" value="Glycerol-3-phosphate dehydrogenase"/>
    <property type="match status" value="1"/>
</dbReference>
<dbReference type="SUPFAM" id="SSF54373">
    <property type="entry name" value="FAD-linked reductases, C-terminal domain"/>
    <property type="match status" value="1"/>
</dbReference>
<feature type="transmembrane region" description="Helical" evidence="8">
    <location>
        <begin position="42"/>
        <end position="59"/>
    </location>
</feature>
<keyword evidence="7" id="KW-0560">Oxidoreductase</keyword>
<evidence type="ECO:0000256" key="7">
    <source>
        <dbReference type="ARBA" id="ARBA00023002"/>
    </source>
</evidence>
<keyword evidence="5" id="KW-0285">Flavoprotein</keyword>
<evidence type="ECO:0000313" key="10">
    <source>
        <dbReference type="EMBL" id="CAE4645207.1"/>
    </source>
</evidence>
<evidence type="ECO:0000256" key="6">
    <source>
        <dbReference type="ARBA" id="ARBA00022827"/>
    </source>
</evidence>
<keyword evidence="8" id="KW-0472">Membrane</keyword>
<feature type="domain" description="EF-hand" evidence="9">
    <location>
        <begin position="697"/>
        <end position="732"/>
    </location>
</feature>
<dbReference type="InterPro" id="IPR036188">
    <property type="entry name" value="FAD/NAD-bd_sf"/>
</dbReference>
<comment type="pathway">
    <text evidence="2">Polyol metabolism; glycerol degradation.</text>
</comment>
<dbReference type="EMBL" id="HBNR01070603">
    <property type="protein sequence ID" value="CAE4645207.1"/>
    <property type="molecule type" value="Transcribed_RNA"/>
</dbReference>
<dbReference type="InterPro" id="IPR002048">
    <property type="entry name" value="EF_hand_dom"/>
</dbReference>
<evidence type="ECO:0000256" key="5">
    <source>
        <dbReference type="ARBA" id="ARBA00022630"/>
    </source>
</evidence>
<evidence type="ECO:0000256" key="2">
    <source>
        <dbReference type="ARBA" id="ARBA00004745"/>
    </source>
</evidence>
<keyword evidence="8" id="KW-1133">Transmembrane helix</keyword>
<dbReference type="CDD" id="cd00051">
    <property type="entry name" value="EFh"/>
    <property type="match status" value="1"/>
</dbReference>
<dbReference type="Pfam" id="PF16901">
    <property type="entry name" value="DAO_C"/>
    <property type="match status" value="1"/>
</dbReference>
<dbReference type="InterPro" id="IPR000447">
    <property type="entry name" value="G3P_DH_FAD-dep"/>
</dbReference>
<evidence type="ECO:0000259" key="9">
    <source>
        <dbReference type="PROSITE" id="PS50222"/>
    </source>
</evidence>
<dbReference type="PROSITE" id="PS50222">
    <property type="entry name" value="EF_HAND_2"/>
    <property type="match status" value="2"/>
</dbReference>
<dbReference type="GO" id="GO:0004368">
    <property type="term" value="F:glycerol-3-phosphate dehydrogenase (quinone) activity"/>
    <property type="evidence" value="ECO:0007669"/>
    <property type="project" value="UniProtKB-EC"/>
</dbReference>
<dbReference type="InterPro" id="IPR031656">
    <property type="entry name" value="DAO_C"/>
</dbReference>
<dbReference type="Gene3D" id="1.10.238.10">
    <property type="entry name" value="EF-hand"/>
    <property type="match status" value="1"/>
</dbReference>
<accession>A0A7S4SGT2</accession>
<dbReference type="Pfam" id="PF13499">
    <property type="entry name" value="EF-hand_7"/>
    <property type="match status" value="1"/>
</dbReference>
<dbReference type="GO" id="GO:0005509">
    <property type="term" value="F:calcium ion binding"/>
    <property type="evidence" value="ECO:0007669"/>
    <property type="project" value="InterPro"/>
</dbReference>